<keyword evidence="1" id="KW-0472">Membrane</keyword>
<comment type="caution">
    <text evidence="2">The sequence shown here is derived from an EMBL/GenBank/DDBJ whole genome shotgun (WGS) entry which is preliminary data.</text>
</comment>
<dbReference type="EMBL" id="JADFFM010000002">
    <property type="protein sequence ID" value="MBE9668144.1"/>
    <property type="molecule type" value="Genomic_DNA"/>
</dbReference>
<proteinExistence type="predicted"/>
<protein>
    <submittedName>
        <fullName evidence="2">Uncharacterized protein</fullName>
    </submittedName>
</protein>
<keyword evidence="1" id="KW-0812">Transmembrane</keyword>
<feature type="transmembrane region" description="Helical" evidence="1">
    <location>
        <begin position="12"/>
        <end position="31"/>
    </location>
</feature>
<accession>A0ABR9XL87</accession>
<gene>
    <name evidence="2" type="ORF">IRJ18_17365</name>
</gene>
<dbReference type="Proteomes" id="UP000632774">
    <property type="component" value="Unassembled WGS sequence"/>
</dbReference>
<name>A0ABR9XL87_9SPHI</name>
<evidence type="ECO:0000313" key="3">
    <source>
        <dbReference type="Proteomes" id="UP000632774"/>
    </source>
</evidence>
<organism evidence="2 3">
    <name type="scientific">Mucilaginibacter boryungensis</name>
    <dbReference type="NCBI Taxonomy" id="768480"/>
    <lineage>
        <taxon>Bacteria</taxon>
        <taxon>Pseudomonadati</taxon>
        <taxon>Bacteroidota</taxon>
        <taxon>Sphingobacteriia</taxon>
        <taxon>Sphingobacteriales</taxon>
        <taxon>Sphingobacteriaceae</taxon>
        <taxon>Mucilaginibacter</taxon>
    </lineage>
</organism>
<keyword evidence="3" id="KW-1185">Reference proteome</keyword>
<dbReference type="RefSeq" id="WP_194107565.1">
    <property type="nucleotide sequence ID" value="NZ_JADFFM010000002.1"/>
</dbReference>
<reference evidence="2 3" key="1">
    <citation type="submission" date="2020-10" db="EMBL/GenBank/DDBJ databases">
        <title>Mucilaginibacter mali sp. nov., isolated from rhizosphere soil of apple orchard.</title>
        <authorList>
            <person name="Lee J.-S."/>
            <person name="Kim H.S."/>
            <person name="Kim J.-S."/>
        </authorList>
    </citation>
    <scope>NUCLEOTIDE SEQUENCE [LARGE SCALE GENOMIC DNA]</scope>
    <source>
        <strain evidence="2 3">KCTC 23157</strain>
    </source>
</reference>
<sequence>MISKITWSEYWIAVVLCLIAYYLIVLLKYYGPQVKEFIFKQANNGSSSSLYDDSEADINELEDVVRDLRYAIFERAAMPLDKTVILKQLKQRLSGYQGLRKPAFRVALNNQIILQAKELSGLSISAAELNSTWDIEEYTGRDSVVDE</sequence>
<keyword evidence="1" id="KW-1133">Transmembrane helix</keyword>
<evidence type="ECO:0000313" key="2">
    <source>
        <dbReference type="EMBL" id="MBE9668144.1"/>
    </source>
</evidence>
<evidence type="ECO:0000256" key="1">
    <source>
        <dbReference type="SAM" id="Phobius"/>
    </source>
</evidence>